<feature type="domain" description="Thioredoxin" evidence="6">
    <location>
        <begin position="320"/>
        <end position="450"/>
    </location>
</feature>
<evidence type="ECO:0000256" key="2">
    <source>
        <dbReference type="ARBA" id="ARBA00022723"/>
    </source>
</evidence>
<dbReference type="AlphaFoldDB" id="A0AAW1SG82"/>
<dbReference type="NCBIfam" id="TIGR00424">
    <property type="entry name" value="APS_reduc"/>
    <property type="match status" value="1"/>
</dbReference>
<dbReference type="Pfam" id="PF00085">
    <property type="entry name" value="Thioredoxin"/>
    <property type="match status" value="1"/>
</dbReference>
<name>A0AAW1SG82_9CHLO</name>
<comment type="cofactor">
    <cofactor evidence="1">
        <name>[4Fe-4S] cluster</name>
        <dbReference type="ChEBI" id="CHEBI:49883"/>
    </cofactor>
</comment>
<dbReference type="NCBIfam" id="NF002537">
    <property type="entry name" value="PRK02090.1"/>
    <property type="match status" value="1"/>
</dbReference>
<evidence type="ECO:0000256" key="3">
    <source>
        <dbReference type="ARBA" id="ARBA00023002"/>
    </source>
</evidence>
<evidence type="ECO:0000256" key="4">
    <source>
        <dbReference type="ARBA" id="ARBA00023004"/>
    </source>
</evidence>
<evidence type="ECO:0000256" key="5">
    <source>
        <dbReference type="ARBA" id="ARBA00023014"/>
    </source>
</evidence>
<dbReference type="InterPro" id="IPR004508">
    <property type="entry name" value="Thioredoxin-indep_APS_Rdtase"/>
</dbReference>
<proteinExistence type="inferred from homology"/>
<keyword evidence="3" id="KW-0560">Oxidoreductase</keyword>
<dbReference type="InterPro" id="IPR004511">
    <property type="entry name" value="PAPS/APS_Rdtase"/>
</dbReference>
<protein>
    <recommendedName>
        <fullName evidence="6">Thioredoxin domain-containing protein</fullName>
    </recommendedName>
</protein>
<evidence type="ECO:0000313" key="7">
    <source>
        <dbReference type="EMBL" id="KAK9844850.1"/>
    </source>
</evidence>
<gene>
    <name evidence="7" type="ORF">WJX74_007646</name>
</gene>
<dbReference type="GO" id="GO:0046872">
    <property type="term" value="F:metal ion binding"/>
    <property type="evidence" value="ECO:0007669"/>
    <property type="project" value="UniProtKB-KW"/>
</dbReference>
<keyword evidence="8" id="KW-1185">Reference proteome</keyword>
<organism evidence="7 8">
    <name type="scientific">Apatococcus lobatus</name>
    <dbReference type="NCBI Taxonomy" id="904363"/>
    <lineage>
        <taxon>Eukaryota</taxon>
        <taxon>Viridiplantae</taxon>
        <taxon>Chlorophyta</taxon>
        <taxon>core chlorophytes</taxon>
        <taxon>Trebouxiophyceae</taxon>
        <taxon>Chlorellales</taxon>
        <taxon>Chlorellaceae</taxon>
        <taxon>Apatococcus</taxon>
    </lineage>
</organism>
<evidence type="ECO:0000259" key="6">
    <source>
        <dbReference type="PROSITE" id="PS51352"/>
    </source>
</evidence>
<dbReference type="InterPro" id="IPR036249">
    <property type="entry name" value="Thioredoxin-like_sf"/>
</dbReference>
<dbReference type="PROSITE" id="PS51352">
    <property type="entry name" value="THIOREDOXIN_2"/>
    <property type="match status" value="1"/>
</dbReference>
<keyword evidence="5" id="KW-0411">Iron-sulfur</keyword>
<dbReference type="SUPFAM" id="SSF52402">
    <property type="entry name" value="Adenine nucleotide alpha hydrolases-like"/>
    <property type="match status" value="1"/>
</dbReference>
<comment type="caution">
    <text evidence="7">The sequence shown here is derived from an EMBL/GenBank/DDBJ whole genome shotgun (WGS) entry which is preliminary data.</text>
</comment>
<dbReference type="InterPro" id="IPR002500">
    <property type="entry name" value="PAPS_reduct_dom"/>
</dbReference>
<keyword evidence="4" id="KW-0408">Iron</keyword>
<dbReference type="GO" id="GO:0004604">
    <property type="term" value="F:phosphoadenylyl-sulfate reductase (thioredoxin) activity"/>
    <property type="evidence" value="ECO:0007669"/>
    <property type="project" value="InterPro"/>
</dbReference>
<dbReference type="SUPFAM" id="SSF52833">
    <property type="entry name" value="Thioredoxin-like"/>
    <property type="match status" value="1"/>
</dbReference>
<dbReference type="PANTHER" id="PTHR46482">
    <property type="entry name" value="5'-ADENYLYLSULFATE REDUCTASE 3, CHLOROPLASTIC"/>
    <property type="match status" value="1"/>
</dbReference>
<accession>A0AAW1SG82</accession>
<dbReference type="GO" id="GO:0019379">
    <property type="term" value="P:sulfate assimilation, phosphoadenylyl sulfate reduction by phosphoadenylyl-sulfate reductase (thioredoxin)"/>
    <property type="evidence" value="ECO:0007669"/>
    <property type="project" value="InterPro"/>
</dbReference>
<keyword evidence="2" id="KW-0479">Metal-binding</keyword>
<dbReference type="Pfam" id="PF01507">
    <property type="entry name" value="PAPS_reduct"/>
    <property type="match status" value="1"/>
</dbReference>
<reference evidence="7 8" key="1">
    <citation type="journal article" date="2024" name="Nat. Commun.">
        <title>Phylogenomics reveals the evolutionary origins of lichenization in chlorophyte algae.</title>
        <authorList>
            <person name="Puginier C."/>
            <person name="Libourel C."/>
            <person name="Otte J."/>
            <person name="Skaloud P."/>
            <person name="Haon M."/>
            <person name="Grisel S."/>
            <person name="Petersen M."/>
            <person name="Berrin J.G."/>
            <person name="Delaux P.M."/>
            <person name="Dal Grande F."/>
            <person name="Keller J."/>
        </authorList>
    </citation>
    <scope>NUCLEOTIDE SEQUENCE [LARGE SCALE GENOMIC DNA]</scope>
    <source>
        <strain evidence="7 8">SAG 2145</strain>
    </source>
</reference>
<dbReference type="CDD" id="cd23945">
    <property type="entry name" value="PAPS_reductase"/>
    <property type="match status" value="1"/>
</dbReference>
<dbReference type="EMBL" id="JALJOS010000001">
    <property type="protein sequence ID" value="KAK9844850.1"/>
    <property type="molecule type" value="Genomic_DNA"/>
</dbReference>
<evidence type="ECO:0000256" key="1">
    <source>
        <dbReference type="ARBA" id="ARBA00001966"/>
    </source>
</evidence>
<dbReference type="PANTHER" id="PTHR46482:SF9">
    <property type="entry name" value="5'-ADENYLYLSULFATE REDUCTASE 1, CHLOROPLASTIC"/>
    <property type="match status" value="1"/>
</dbReference>
<dbReference type="InterPro" id="IPR014729">
    <property type="entry name" value="Rossmann-like_a/b/a_fold"/>
</dbReference>
<dbReference type="Gene3D" id="3.40.30.10">
    <property type="entry name" value="Glutaredoxin"/>
    <property type="match status" value="1"/>
</dbReference>
<dbReference type="GO" id="GO:0051536">
    <property type="term" value="F:iron-sulfur cluster binding"/>
    <property type="evidence" value="ECO:0007669"/>
    <property type="project" value="UniProtKB-KW"/>
</dbReference>
<sequence length="451" mass="50337">MASGSITSSLGMYGRKEVPVSGFASCSHICQPVPGFRSKRSSPRTRAAQQVTSATATIDKPQTAAAPAASLDWSQLAQQMDSQSPLQIIDHALATFGDEVAIAFSGAEDVAVIEYAHLTGRPFRVFSHVFYAVWTPGRLDKETYELFDRVERHYNIRIEYTFPDAQETMDLVRAKGMFSFYQDGHQECCRVRKVRPLRRQLKTLKAWITGQRRDQSPGTRAAVSVVQVDPAFEGTSGGPGSLVKYNPLAGMTGKETWNFLRVMDVPVNELHSKGYVSIGCQPCTRPVLPNQHEREGRWWWEDAAGKECGLHSGNVSVGSAEQGSKAEAQRDLWPEGKVQALSQEELSSLACSESREQDTLVALYAPWCQYSQAMEGSYSELAEQYAARGSHVRIAKFQADTDREFSQQTFGLQTFPTIVMLPKSRKQYIRYPSERRDVETLDLWIKSVVGQ</sequence>
<dbReference type="Gene3D" id="3.40.50.620">
    <property type="entry name" value="HUPs"/>
    <property type="match status" value="1"/>
</dbReference>
<dbReference type="InterPro" id="IPR013766">
    <property type="entry name" value="Thioredoxin_domain"/>
</dbReference>
<dbReference type="Proteomes" id="UP001438707">
    <property type="component" value="Unassembled WGS sequence"/>
</dbReference>
<dbReference type="HAMAP" id="MF_00063">
    <property type="entry name" value="CysH"/>
    <property type="match status" value="1"/>
</dbReference>
<evidence type="ECO:0000313" key="8">
    <source>
        <dbReference type="Proteomes" id="UP001438707"/>
    </source>
</evidence>